<dbReference type="Proteomes" id="UP000031668">
    <property type="component" value="Unassembled WGS sequence"/>
</dbReference>
<reference evidence="1 2" key="1">
    <citation type="journal article" date="2014" name="Genome Biol. Evol.">
        <title>The genome of the myxosporean Thelohanellus kitauei shows adaptations to nutrient acquisition within its fish host.</title>
        <authorList>
            <person name="Yang Y."/>
            <person name="Xiong J."/>
            <person name="Zhou Z."/>
            <person name="Huo F."/>
            <person name="Miao W."/>
            <person name="Ran C."/>
            <person name="Liu Y."/>
            <person name="Zhang J."/>
            <person name="Feng J."/>
            <person name="Wang M."/>
            <person name="Wang M."/>
            <person name="Wang L."/>
            <person name="Yao B."/>
        </authorList>
    </citation>
    <scope>NUCLEOTIDE SEQUENCE [LARGE SCALE GENOMIC DNA]</scope>
    <source>
        <strain evidence="1">Wuqing</strain>
    </source>
</reference>
<dbReference type="SUPFAM" id="SSF50939">
    <property type="entry name" value="Sialidases"/>
    <property type="match status" value="1"/>
</dbReference>
<dbReference type="PANTHER" id="PTHR12106:SF27">
    <property type="entry name" value="SORTILIN-RELATED RECEPTOR"/>
    <property type="match status" value="1"/>
</dbReference>
<dbReference type="GO" id="GO:0005794">
    <property type="term" value="C:Golgi apparatus"/>
    <property type="evidence" value="ECO:0007669"/>
    <property type="project" value="TreeGrafter"/>
</dbReference>
<dbReference type="InterPro" id="IPR050310">
    <property type="entry name" value="VPS10-sortilin"/>
</dbReference>
<dbReference type="PANTHER" id="PTHR12106">
    <property type="entry name" value="SORTILIN RELATED"/>
    <property type="match status" value="1"/>
</dbReference>
<comment type="caution">
    <text evidence="1">The sequence shown here is derived from an EMBL/GenBank/DDBJ whole genome shotgun (WGS) entry which is preliminary data.</text>
</comment>
<organism evidence="1 2">
    <name type="scientific">Thelohanellus kitauei</name>
    <name type="common">Myxosporean</name>
    <dbReference type="NCBI Taxonomy" id="669202"/>
    <lineage>
        <taxon>Eukaryota</taxon>
        <taxon>Metazoa</taxon>
        <taxon>Cnidaria</taxon>
        <taxon>Myxozoa</taxon>
        <taxon>Myxosporea</taxon>
        <taxon>Bivalvulida</taxon>
        <taxon>Platysporina</taxon>
        <taxon>Myxobolidae</taxon>
        <taxon>Thelohanellus</taxon>
    </lineage>
</organism>
<sequence length="495" mass="57549">MLIIMATIGNQKELKILDITTNTLDAAVFPAFLIKKKVKHFDLEFGTYYIILVDIEHRTCLWGSSFPPYHFVRKACYDSNTSDEIILNFYMNKNLEGVLLMNHPADNNVMMTYKSTNKGRFWFKNKFVFPCQSQLKKSVYFDFQLHDHQTVPKNFQWIDIQYEHEDTGIQPFITLDGGNSWNATPKTKSKVVMLPYGSVILFVDMDSNGINYSLDQTATWLRFDLYKTKPNILYIGRISETDLKAVIVTREPEVDKLQFTTVDFSHIFTTHYHQWPLPKAEGYCYRGKNTLMRTRDPKILCIDKLTEHMETKSICPCTSDDYKNVFISQLLLDGAHLRRQSYTKVDIPAEINVNSPITFDHTRKYIYTSMGKYITQFTYIGTVHSKLYFVNDNIIDLAYDSVFRVLIFLTSRKQLKTPVCTKHTSDIGQFYIDFTTQKAYILTISKDLIILNFTEGITLYTITHVSDFAVFGEHMYFIDGGKLMFRNVSKKSTNV</sequence>
<gene>
    <name evidence="1" type="ORF">RF11_14269</name>
</gene>
<evidence type="ECO:0008006" key="3">
    <source>
        <dbReference type="Google" id="ProtNLM"/>
    </source>
</evidence>
<dbReference type="AlphaFoldDB" id="A0A0C2MMS7"/>
<dbReference type="OrthoDB" id="443634at2759"/>
<dbReference type="GO" id="GO:0016020">
    <property type="term" value="C:membrane"/>
    <property type="evidence" value="ECO:0007669"/>
    <property type="project" value="TreeGrafter"/>
</dbReference>
<proteinExistence type="predicted"/>
<protein>
    <recommendedName>
        <fullName evidence="3">Vacuolar protein sorting/targeting protein 10</fullName>
    </recommendedName>
</protein>
<accession>A0A0C2MMS7</accession>
<dbReference type="InterPro" id="IPR036278">
    <property type="entry name" value="Sialidase_sf"/>
</dbReference>
<dbReference type="EMBL" id="JWZT01003745">
    <property type="protein sequence ID" value="KII65640.1"/>
    <property type="molecule type" value="Genomic_DNA"/>
</dbReference>
<name>A0A0C2MMS7_THEKT</name>
<keyword evidence="2" id="KW-1185">Reference proteome</keyword>
<dbReference type="GO" id="GO:0006892">
    <property type="term" value="P:post-Golgi vesicle-mediated transport"/>
    <property type="evidence" value="ECO:0007669"/>
    <property type="project" value="TreeGrafter"/>
</dbReference>
<evidence type="ECO:0000313" key="2">
    <source>
        <dbReference type="Proteomes" id="UP000031668"/>
    </source>
</evidence>
<evidence type="ECO:0000313" key="1">
    <source>
        <dbReference type="EMBL" id="KII65640.1"/>
    </source>
</evidence>